<feature type="transmembrane region" description="Helical" evidence="10">
    <location>
        <begin position="758"/>
        <end position="776"/>
    </location>
</feature>
<proteinExistence type="predicted"/>
<dbReference type="GO" id="GO:0012505">
    <property type="term" value="C:endomembrane system"/>
    <property type="evidence" value="ECO:0007669"/>
    <property type="project" value="UniProtKB-SubCell"/>
</dbReference>
<keyword evidence="8 10" id="KW-1133">Transmembrane helix</keyword>
<evidence type="ECO:0000313" key="15">
    <source>
        <dbReference type="RefSeq" id="XP_010915917.1"/>
    </source>
</evidence>
<evidence type="ECO:0000256" key="7">
    <source>
        <dbReference type="ARBA" id="ARBA00022786"/>
    </source>
</evidence>
<comment type="catalytic activity">
    <reaction evidence="1">
        <text>S-ubiquitinyl-[E2 ubiquitin-conjugating enzyme]-L-cysteine + [acceptor protein]-L-lysine = [E2 ubiquitin-conjugating enzyme]-L-cysteine + N(6)-ubiquitinyl-[acceptor protein]-L-lysine.</text>
        <dbReference type="EC" id="2.3.2.27"/>
    </reaction>
</comment>
<feature type="signal peptide" evidence="11">
    <location>
        <begin position="1"/>
        <end position="30"/>
    </location>
</feature>
<dbReference type="InterPro" id="IPR057425">
    <property type="entry name" value="DUF2921_N"/>
</dbReference>
<evidence type="ECO:0000313" key="14">
    <source>
        <dbReference type="Proteomes" id="UP000504607"/>
    </source>
</evidence>
<evidence type="ECO:0000259" key="13">
    <source>
        <dbReference type="Pfam" id="PF25333"/>
    </source>
</evidence>
<evidence type="ECO:0000256" key="1">
    <source>
        <dbReference type="ARBA" id="ARBA00000900"/>
    </source>
</evidence>
<feature type="domain" description="DUF2921" evidence="13">
    <location>
        <begin position="429"/>
        <end position="623"/>
    </location>
</feature>
<evidence type="ECO:0000256" key="5">
    <source>
        <dbReference type="ARBA" id="ARBA00022679"/>
    </source>
</evidence>
<dbReference type="FunCoup" id="A0A6I9R084">
    <property type="interactions" value="2668"/>
</dbReference>
<evidence type="ECO:0000259" key="12">
    <source>
        <dbReference type="Pfam" id="PF11145"/>
    </source>
</evidence>
<feature type="transmembrane region" description="Helical" evidence="10">
    <location>
        <begin position="718"/>
        <end position="737"/>
    </location>
</feature>
<feature type="domain" description="DUF2921" evidence="13">
    <location>
        <begin position="233"/>
        <end position="403"/>
    </location>
</feature>
<dbReference type="PANTHER" id="PTHR33389">
    <property type="entry name" value="FAMILY PROTEIN, PUTATIVE (DUF2921)-RELATED"/>
    <property type="match status" value="1"/>
</dbReference>
<evidence type="ECO:0000256" key="11">
    <source>
        <dbReference type="SAM" id="SignalP"/>
    </source>
</evidence>
<dbReference type="PANTHER" id="PTHR33389:SF18">
    <property type="entry name" value="OS01G0677900 PROTEIN"/>
    <property type="match status" value="1"/>
</dbReference>
<dbReference type="AlphaFoldDB" id="A0A6I9R084"/>
<dbReference type="EC" id="2.3.2.27" evidence="4"/>
<dbReference type="GO" id="GO:0061630">
    <property type="term" value="F:ubiquitin protein ligase activity"/>
    <property type="evidence" value="ECO:0007669"/>
    <property type="project" value="UniProtKB-EC"/>
</dbReference>
<accession>A0A6I9R084</accession>
<dbReference type="InterPro" id="IPR021319">
    <property type="entry name" value="DUF2921"/>
</dbReference>
<evidence type="ECO:0000256" key="2">
    <source>
        <dbReference type="ARBA" id="ARBA00004127"/>
    </source>
</evidence>
<organism evidence="14 15">
    <name type="scientific">Elaeis guineensis var. tenera</name>
    <name type="common">Oil palm</name>
    <dbReference type="NCBI Taxonomy" id="51953"/>
    <lineage>
        <taxon>Eukaryota</taxon>
        <taxon>Viridiplantae</taxon>
        <taxon>Streptophyta</taxon>
        <taxon>Embryophyta</taxon>
        <taxon>Tracheophyta</taxon>
        <taxon>Spermatophyta</taxon>
        <taxon>Magnoliopsida</taxon>
        <taxon>Liliopsida</taxon>
        <taxon>Arecaceae</taxon>
        <taxon>Arecoideae</taxon>
        <taxon>Cocoseae</taxon>
        <taxon>Elaeidinae</taxon>
        <taxon>Elaeis</taxon>
    </lineage>
</organism>
<dbReference type="KEGG" id="egu:105040875"/>
<evidence type="ECO:0000256" key="10">
    <source>
        <dbReference type="SAM" id="Phobius"/>
    </source>
</evidence>
<feature type="domain" description="SWEET-like" evidence="12">
    <location>
        <begin position="635"/>
        <end position="910"/>
    </location>
</feature>
<evidence type="ECO:0000256" key="4">
    <source>
        <dbReference type="ARBA" id="ARBA00012483"/>
    </source>
</evidence>
<feature type="transmembrane region" description="Helical" evidence="10">
    <location>
        <begin position="802"/>
        <end position="824"/>
    </location>
</feature>
<dbReference type="GeneID" id="105040875"/>
<feature type="transmembrane region" description="Helical" evidence="10">
    <location>
        <begin position="644"/>
        <end position="662"/>
    </location>
</feature>
<protein>
    <recommendedName>
        <fullName evidence="4">RING-type E3 ubiquitin transferase</fullName>
        <ecNumber evidence="4">2.3.2.27</ecNumber>
    </recommendedName>
</protein>
<keyword evidence="6 10" id="KW-0812">Transmembrane</keyword>
<feature type="chain" id="PRO_5027085934" description="RING-type E3 ubiquitin transferase" evidence="11">
    <location>
        <begin position="31"/>
        <end position="922"/>
    </location>
</feature>
<dbReference type="RefSeq" id="XP_010915917.1">
    <property type="nucleotide sequence ID" value="XM_010917615.2"/>
</dbReference>
<keyword evidence="14" id="KW-1185">Reference proteome</keyword>
<keyword evidence="11" id="KW-0732">Signal</keyword>
<keyword evidence="9 10" id="KW-0472">Membrane</keyword>
<feature type="transmembrane region" description="Helical" evidence="10">
    <location>
        <begin position="877"/>
        <end position="896"/>
    </location>
</feature>
<dbReference type="Pfam" id="PF11145">
    <property type="entry name" value="DUF2921"/>
    <property type="match status" value="1"/>
</dbReference>
<comment type="subcellular location">
    <subcellularLocation>
        <location evidence="2">Endomembrane system</location>
        <topology evidence="2">Multi-pass membrane protein</topology>
    </subcellularLocation>
</comment>
<evidence type="ECO:0000256" key="9">
    <source>
        <dbReference type="ARBA" id="ARBA00023136"/>
    </source>
</evidence>
<feature type="transmembrane region" description="Helical" evidence="10">
    <location>
        <begin position="674"/>
        <end position="698"/>
    </location>
</feature>
<evidence type="ECO:0000256" key="3">
    <source>
        <dbReference type="ARBA" id="ARBA00004906"/>
    </source>
</evidence>
<evidence type="ECO:0000256" key="6">
    <source>
        <dbReference type="ARBA" id="ARBA00022692"/>
    </source>
</evidence>
<feature type="domain" description="DUF2921" evidence="13">
    <location>
        <begin position="41"/>
        <end position="215"/>
    </location>
</feature>
<reference evidence="15" key="1">
    <citation type="submission" date="2025-08" db="UniProtKB">
        <authorList>
            <consortium name="RefSeq"/>
        </authorList>
    </citation>
    <scope>IDENTIFICATION</scope>
</reference>
<dbReference type="InParanoid" id="A0A6I9R084"/>
<keyword evidence="5" id="KW-0808">Transferase</keyword>
<keyword evidence="7" id="KW-0833">Ubl conjugation pathway</keyword>
<sequence length="922" mass="103784">MASSAVRVSPFLSPPSILLLFLTFLTFSSSSPPNEIPYAYHCNSIVPESIPTRLLVHSSSFQLPHGYFSGGRPLLDSDSTSGRSTSRSFRFQAEHLHQTQNTGIIHVRGTLILHGGNTRTQGNYTDSMDGSFIHYTSTVWKEATFDLTGFWSESSGKLCMVGRGFLKHAAGDSSLDLSAVLKLNYPKKSNITTSLVSGTIESLDATSGPNHFSSIQILAYAQKKYEYTMISQANKSCSRHALDEESVAFDSNSYCPRLRRLAGQFFRLDYGSDCSSPNCGPFGASREIFMSLNLIQCTDEGKLHFYMAFSDVNKHPNNGLFVPEKSLVAEGFWDPSANRLCVVACRILHIQGDSLATASVGDCTIGFSLRFPVVLSIKSTSSAVGHIWSEKNASGTGYFSKVSFSSFGDNFGFVPGLKYKYTRLDTVKNFCVVNDVAKLEKREYPDGRSFNDMKFGFDTTNSDLKNTWGQATPISVGEMQHQNADPRGYVTLVSVDEIYYGDINSYRATSPLQTSVKTKQTHWNVSYKMSYTFRGSTPYEDVPTEISAEGIYNANTGKLCMVGCQYPSYAFAKKQGKGVNNTMDCKILINVQLPPLNPEFGERFNGKIESTREKSDPLFFNPVEVSSYAFVGTAQTVWRMDIEIVMVVISLTLSCIFIRMQFYHLKKHFSSMSITMLVVLTLGHMIPLMLNFGALFYKNHNPHNFLYRSSGWLEANEVIVRVMTMVAFLLHFRLLQVAWSSRSAEESKKGLWVAEKRALILCLSLYLAGGLIAWFVHTRSYEIRQHSPDYLVERQHSLLEDLITYCGLILDCFLLPQIIFNIFWNSKDKALNPFFYVGTTILRAVPHFYDVYRAHHYVPHLNWSYIYARHDGDLYSTGWNIIIPCQGVLFAFLIYLQQRFGGDHILPKRFRKPGEYETVVSP</sequence>
<dbReference type="Pfam" id="PF25333">
    <property type="entry name" value="DUF2921_N"/>
    <property type="match status" value="3"/>
</dbReference>
<dbReference type="Proteomes" id="UP000504607">
    <property type="component" value="Chromosome 3"/>
</dbReference>
<name>A0A6I9R084_ELAGV</name>
<gene>
    <name evidence="15" type="primary">LOC105040875</name>
</gene>
<dbReference type="OrthoDB" id="756308at2759"/>
<feature type="transmembrane region" description="Helical" evidence="10">
    <location>
        <begin position="831"/>
        <end position="849"/>
    </location>
</feature>
<comment type="pathway">
    <text evidence="3">Protein modification; protein ubiquitination.</text>
</comment>
<evidence type="ECO:0000256" key="8">
    <source>
        <dbReference type="ARBA" id="ARBA00022989"/>
    </source>
</evidence>